<evidence type="ECO:0000313" key="2">
    <source>
        <dbReference type="EMBL" id="MBK1827010.1"/>
    </source>
</evidence>
<keyword evidence="3" id="KW-1185">Reference proteome</keyword>
<dbReference type="AlphaFoldDB" id="A0A934REN2"/>
<dbReference type="EMBL" id="JAENII010000005">
    <property type="protein sequence ID" value="MBK1827010.1"/>
    <property type="molecule type" value="Genomic_DNA"/>
</dbReference>
<gene>
    <name evidence="2" type="ORF">JIN81_08265</name>
</gene>
<keyword evidence="1" id="KW-0812">Transmembrane</keyword>
<keyword evidence="1" id="KW-1133">Transmembrane helix</keyword>
<protein>
    <submittedName>
        <fullName evidence="2">Uncharacterized protein</fullName>
    </submittedName>
</protein>
<organism evidence="2 3">
    <name type="scientific">Haloferula rosea</name>
    <dbReference type="NCBI Taxonomy" id="490093"/>
    <lineage>
        <taxon>Bacteria</taxon>
        <taxon>Pseudomonadati</taxon>
        <taxon>Verrucomicrobiota</taxon>
        <taxon>Verrucomicrobiia</taxon>
        <taxon>Verrucomicrobiales</taxon>
        <taxon>Verrucomicrobiaceae</taxon>
        <taxon>Haloferula</taxon>
    </lineage>
</organism>
<dbReference type="Proteomes" id="UP000658278">
    <property type="component" value="Unassembled WGS sequence"/>
</dbReference>
<evidence type="ECO:0000313" key="3">
    <source>
        <dbReference type="Proteomes" id="UP000658278"/>
    </source>
</evidence>
<evidence type="ECO:0000256" key="1">
    <source>
        <dbReference type="SAM" id="Phobius"/>
    </source>
</evidence>
<feature type="transmembrane region" description="Helical" evidence="1">
    <location>
        <begin position="36"/>
        <end position="55"/>
    </location>
</feature>
<reference evidence="2" key="1">
    <citation type="submission" date="2021-01" db="EMBL/GenBank/DDBJ databases">
        <title>Modified the classification status of verrucomicrobia.</title>
        <authorList>
            <person name="Feng X."/>
        </authorList>
    </citation>
    <scope>NUCLEOTIDE SEQUENCE</scope>
    <source>
        <strain evidence="2">KCTC 22201</strain>
    </source>
</reference>
<sequence>MEMVALLTLIALLQLTSCVLYGVYLCRYEDDFPGRVVNFFLITIPGLGILFYLVARSGCRNRASKAVSEPGDGSSGW</sequence>
<comment type="caution">
    <text evidence="2">The sequence shown here is derived from an EMBL/GenBank/DDBJ whole genome shotgun (WGS) entry which is preliminary data.</text>
</comment>
<keyword evidence="1" id="KW-0472">Membrane</keyword>
<accession>A0A934REN2</accession>
<name>A0A934REN2_9BACT</name>
<proteinExistence type="predicted"/>